<evidence type="ECO:0000313" key="5">
    <source>
        <dbReference type="Proteomes" id="UP001159405"/>
    </source>
</evidence>
<dbReference type="SMART" id="SM00408">
    <property type="entry name" value="IGc2"/>
    <property type="match status" value="2"/>
</dbReference>
<evidence type="ECO:0000259" key="3">
    <source>
        <dbReference type="PROSITE" id="PS50835"/>
    </source>
</evidence>
<feature type="domain" description="Ig-like" evidence="3">
    <location>
        <begin position="128"/>
        <end position="214"/>
    </location>
</feature>
<dbReference type="EMBL" id="CALNXK010000050">
    <property type="protein sequence ID" value="CAH3131712.1"/>
    <property type="molecule type" value="Genomic_DNA"/>
</dbReference>
<dbReference type="InterPro" id="IPR013098">
    <property type="entry name" value="Ig_I-set"/>
</dbReference>
<keyword evidence="5" id="KW-1185">Reference proteome</keyword>
<dbReference type="InterPro" id="IPR036179">
    <property type="entry name" value="Ig-like_dom_sf"/>
</dbReference>
<evidence type="ECO:0000313" key="4">
    <source>
        <dbReference type="EMBL" id="CAH3131712.1"/>
    </source>
</evidence>
<reference evidence="4 5" key="1">
    <citation type="submission" date="2022-05" db="EMBL/GenBank/DDBJ databases">
        <authorList>
            <consortium name="Genoscope - CEA"/>
            <person name="William W."/>
        </authorList>
    </citation>
    <scope>NUCLEOTIDE SEQUENCE [LARGE SCALE GENOMIC DNA]</scope>
</reference>
<feature type="region of interest" description="Disordered" evidence="2">
    <location>
        <begin position="40"/>
        <end position="103"/>
    </location>
</feature>
<accession>A0ABN8P2T2</accession>
<dbReference type="Gene3D" id="2.60.40.10">
    <property type="entry name" value="Immunoglobulins"/>
    <property type="match status" value="2"/>
</dbReference>
<dbReference type="Proteomes" id="UP001159405">
    <property type="component" value="Unassembled WGS sequence"/>
</dbReference>
<organism evidence="4 5">
    <name type="scientific">Porites lobata</name>
    <dbReference type="NCBI Taxonomy" id="104759"/>
    <lineage>
        <taxon>Eukaryota</taxon>
        <taxon>Metazoa</taxon>
        <taxon>Cnidaria</taxon>
        <taxon>Anthozoa</taxon>
        <taxon>Hexacorallia</taxon>
        <taxon>Scleractinia</taxon>
        <taxon>Fungiina</taxon>
        <taxon>Poritidae</taxon>
        <taxon>Porites</taxon>
    </lineage>
</organism>
<dbReference type="SMART" id="SM00409">
    <property type="entry name" value="IG"/>
    <property type="match status" value="2"/>
</dbReference>
<comment type="caution">
    <text evidence="4">The sequence shown here is derived from an EMBL/GenBank/DDBJ whole genome shotgun (WGS) entry which is preliminary data.</text>
</comment>
<feature type="non-terminal residue" evidence="4">
    <location>
        <position position="286"/>
    </location>
</feature>
<protein>
    <recommendedName>
        <fullName evidence="3">Ig-like domain-containing protein</fullName>
    </recommendedName>
</protein>
<dbReference type="InterPro" id="IPR013783">
    <property type="entry name" value="Ig-like_fold"/>
</dbReference>
<dbReference type="PANTHER" id="PTHR10075">
    <property type="entry name" value="BASIGIN RELATED"/>
    <property type="match status" value="1"/>
</dbReference>
<proteinExistence type="predicted"/>
<gene>
    <name evidence="4" type="ORF">PLOB_00036240</name>
</gene>
<sequence>RRAADVLKNTTGAKITVDRETILKINKLLSELKPQLCHSNGDSCLPSPPGPPGPKGDKGSRGRRGHTGQSGNKGDQGIMGSPGKSGKQGIMGLVGPKGEAGLKGQKGDIGPAGMPGVKGVPGESIPAPVVAVSPKTLTVNEGRSASFQCSVSGNPKPAINWGKRNSQSQISRSMASEGKLLLTNVRGSDSDFYFCAASNLLGRVEKNTLLVVVSPPRFTIKPPAKVVAWVGETLILNCSATGDPQPVISWKKQGGQLPVGRSQQINGSLVIRSLTLNDKGNYICVA</sequence>
<feature type="non-terminal residue" evidence="4">
    <location>
        <position position="1"/>
    </location>
</feature>
<feature type="domain" description="Ig-like" evidence="3">
    <location>
        <begin position="216"/>
        <end position="286"/>
    </location>
</feature>
<dbReference type="InterPro" id="IPR007110">
    <property type="entry name" value="Ig-like_dom"/>
</dbReference>
<evidence type="ECO:0000256" key="1">
    <source>
        <dbReference type="ARBA" id="ARBA00023319"/>
    </source>
</evidence>
<dbReference type="InterPro" id="IPR008160">
    <property type="entry name" value="Collagen"/>
</dbReference>
<dbReference type="PANTHER" id="PTHR10075:SF100">
    <property type="entry name" value="FASCICLIN-2"/>
    <property type="match status" value="1"/>
</dbReference>
<dbReference type="Pfam" id="PF13927">
    <property type="entry name" value="Ig_3"/>
    <property type="match status" value="1"/>
</dbReference>
<evidence type="ECO:0000256" key="2">
    <source>
        <dbReference type="SAM" id="MobiDB-lite"/>
    </source>
</evidence>
<dbReference type="SUPFAM" id="SSF48726">
    <property type="entry name" value="Immunoglobulin"/>
    <property type="match status" value="2"/>
</dbReference>
<dbReference type="InterPro" id="IPR003599">
    <property type="entry name" value="Ig_sub"/>
</dbReference>
<name>A0ABN8P2T2_9CNID</name>
<keyword evidence="1" id="KW-0393">Immunoglobulin domain</keyword>
<dbReference type="Pfam" id="PF07679">
    <property type="entry name" value="I-set"/>
    <property type="match status" value="1"/>
</dbReference>
<dbReference type="Pfam" id="PF01391">
    <property type="entry name" value="Collagen"/>
    <property type="match status" value="1"/>
</dbReference>
<dbReference type="InterPro" id="IPR003598">
    <property type="entry name" value="Ig_sub2"/>
</dbReference>
<dbReference type="PROSITE" id="PS50835">
    <property type="entry name" value="IG_LIKE"/>
    <property type="match status" value="2"/>
</dbReference>